<keyword evidence="3 7" id="KW-0812">Transmembrane</keyword>
<evidence type="ECO:0000259" key="8">
    <source>
        <dbReference type="PROSITE" id="PS50850"/>
    </source>
</evidence>
<evidence type="ECO:0000256" key="6">
    <source>
        <dbReference type="SAM" id="MobiDB-lite"/>
    </source>
</evidence>
<evidence type="ECO:0000313" key="10">
    <source>
        <dbReference type="Proteomes" id="UP000018144"/>
    </source>
</evidence>
<feature type="transmembrane region" description="Helical" evidence="7">
    <location>
        <begin position="54"/>
        <end position="75"/>
    </location>
</feature>
<feature type="transmembrane region" description="Helical" evidence="7">
    <location>
        <begin position="441"/>
        <end position="462"/>
    </location>
</feature>
<dbReference type="eggNOG" id="KOG3764">
    <property type="taxonomic scope" value="Eukaryota"/>
</dbReference>
<evidence type="ECO:0000256" key="4">
    <source>
        <dbReference type="ARBA" id="ARBA00022989"/>
    </source>
</evidence>
<feature type="region of interest" description="Disordered" evidence="6">
    <location>
        <begin position="1"/>
        <end position="34"/>
    </location>
</feature>
<dbReference type="InterPro" id="IPR036259">
    <property type="entry name" value="MFS_trans_sf"/>
</dbReference>
<keyword evidence="5 7" id="KW-0472">Membrane</keyword>
<comment type="subcellular location">
    <subcellularLocation>
        <location evidence="1">Membrane</location>
        <topology evidence="1">Multi-pass membrane protein</topology>
    </subcellularLocation>
</comment>
<dbReference type="PANTHER" id="PTHR23506:SF23">
    <property type="entry name" value="GH10249P"/>
    <property type="match status" value="1"/>
</dbReference>
<name>U4L3F6_PYROM</name>
<feature type="transmembrane region" description="Helical" evidence="7">
    <location>
        <begin position="360"/>
        <end position="379"/>
    </location>
</feature>
<feature type="domain" description="Major facilitator superfamily (MFS) profile" evidence="8">
    <location>
        <begin position="59"/>
        <end position="494"/>
    </location>
</feature>
<dbReference type="GO" id="GO:0022857">
    <property type="term" value="F:transmembrane transporter activity"/>
    <property type="evidence" value="ECO:0007669"/>
    <property type="project" value="InterPro"/>
</dbReference>
<reference evidence="9 10" key="1">
    <citation type="journal article" date="2013" name="PLoS Genet.">
        <title>The genome and development-dependent transcriptomes of Pyronema confluens: a window into fungal evolution.</title>
        <authorList>
            <person name="Traeger S."/>
            <person name="Altegoer F."/>
            <person name="Freitag M."/>
            <person name="Gabaldon T."/>
            <person name="Kempken F."/>
            <person name="Kumar A."/>
            <person name="Marcet-Houben M."/>
            <person name="Poggeler S."/>
            <person name="Stajich J.E."/>
            <person name="Nowrousian M."/>
        </authorList>
    </citation>
    <scope>NUCLEOTIDE SEQUENCE [LARGE SCALE GENOMIC DNA]</scope>
    <source>
        <strain evidence="10">CBS 100304</strain>
        <tissue evidence="9">Vegetative mycelium</tissue>
    </source>
</reference>
<feature type="transmembrane region" description="Helical" evidence="7">
    <location>
        <begin position="391"/>
        <end position="420"/>
    </location>
</feature>
<dbReference type="OMA" id="TRTPEVW"/>
<dbReference type="InterPro" id="IPR020846">
    <property type="entry name" value="MFS_dom"/>
</dbReference>
<dbReference type="Gene3D" id="1.20.1250.20">
    <property type="entry name" value="MFS general substrate transporter like domains"/>
    <property type="match status" value="1"/>
</dbReference>
<feature type="transmembrane region" description="Helical" evidence="7">
    <location>
        <begin position="214"/>
        <end position="234"/>
    </location>
</feature>
<organism evidence="9 10">
    <name type="scientific">Pyronema omphalodes (strain CBS 100304)</name>
    <name type="common">Pyronema confluens</name>
    <dbReference type="NCBI Taxonomy" id="1076935"/>
    <lineage>
        <taxon>Eukaryota</taxon>
        <taxon>Fungi</taxon>
        <taxon>Dikarya</taxon>
        <taxon>Ascomycota</taxon>
        <taxon>Pezizomycotina</taxon>
        <taxon>Pezizomycetes</taxon>
        <taxon>Pezizales</taxon>
        <taxon>Pyronemataceae</taxon>
        <taxon>Pyronema</taxon>
    </lineage>
</organism>
<dbReference type="GO" id="GO:0016020">
    <property type="term" value="C:membrane"/>
    <property type="evidence" value="ECO:0007669"/>
    <property type="project" value="UniProtKB-SubCell"/>
</dbReference>
<dbReference type="InterPro" id="IPR050930">
    <property type="entry name" value="MFS_Vesicular_Transporter"/>
</dbReference>
<feature type="transmembrane region" description="Helical" evidence="7">
    <location>
        <begin position="468"/>
        <end position="490"/>
    </location>
</feature>
<feature type="transmembrane region" description="Helical" evidence="7">
    <location>
        <begin position="95"/>
        <end position="117"/>
    </location>
</feature>
<protein>
    <submittedName>
        <fullName evidence="9">Similar to Uncharacterized MFS-type transporter C18.02 acc. no. O74852</fullName>
    </submittedName>
</protein>
<evidence type="ECO:0000256" key="3">
    <source>
        <dbReference type="ARBA" id="ARBA00022692"/>
    </source>
</evidence>
<keyword evidence="4 7" id="KW-1133">Transmembrane helix</keyword>
<accession>U4L3F6</accession>
<dbReference type="OrthoDB" id="5086884at2759"/>
<evidence type="ECO:0000313" key="9">
    <source>
        <dbReference type="EMBL" id="CCX10561.1"/>
    </source>
</evidence>
<dbReference type="AlphaFoldDB" id="U4L3F6"/>
<dbReference type="InterPro" id="IPR011701">
    <property type="entry name" value="MFS"/>
</dbReference>
<proteinExistence type="predicted"/>
<feature type="transmembrane region" description="Helical" evidence="7">
    <location>
        <begin position="156"/>
        <end position="174"/>
    </location>
</feature>
<dbReference type="Pfam" id="PF07690">
    <property type="entry name" value="MFS_1"/>
    <property type="match status" value="1"/>
</dbReference>
<evidence type="ECO:0000256" key="7">
    <source>
        <dbReference type="SAM" id="Phobius"/>
    </source>
</evidence>
<gene>
    <name evidence="9" type="ORF">PCON_10155</name>
</gene>
<evidence type="ECO:0000256" key="5">
    <source>
        <dbReference type="ARBA" id="ARBA00023136"/>
    </source>
</evidence>
<evidence type="ECO:0000256" key="1">
    <source>
        <dbReference type="ARBA" id="ARBA00004141"/>
    </source>
</evidence>
<dbReference type="STRING" id="1076935.U4L3F6"/>
<keyword evidence="2" id="KW-0813">Transport</keyword>
<dbReference type="PANTHER" id="PTHR23506">
    <property type="entry name" value="GH10249P"/>
    <property type="match status" value="1"/>
</dbReference>
<sequence>MADSCSEKSVFVGEPGERKDVPCTPPDESTTVTTNEGKIKKKPFMWKFRSSKGFIVSVVAMSVFTDNFLYGLAVPVFPFAIEVRAGVAHEDVQKWVSILLGAFGAGLLVSAPIFGWIADRTTGRRMPFVAGLVLLAAATILLCLGNSIALLLVGRVLQGVSAAVVWTVGLAFLVDSVPKEEIGESMGIVAVALSLGILVGPVLGGVVYAKGGYYSVFAMAFVLIGFDIILRLLVIEGQTARNLHMTEANSSAVSATPEPAQEHGHVAAVDVLTPPQPSTRYARFVKRLPPVITLLQHPRLVCALWGTFMQAMLSASFETTIPLFVRNTFGWNSTGAGLIFLPIILPIFGAPLVGKMSDRYGARPCITTGFILAIPFLILLRIVDHKSTNEVVIFCVLLTFVGISLALIVAPVMGEVANAVSDLEEKRPGRFGKGGAIAQAYALSNVAFAVGALGGPLIAGFINTKEGWKTLTLVLAMICAATVIPTYIYTGGRLQKKDIKFWKQQRVTGEDQA</sequence>
<keyword evidence="10" id="KW-1185">Reference proteome</keyword>
<dbReference type="PROSITE" id="PS50850">
    <property type="entry name" value="MFS"/>
    <property type="match status" value="1"/>
</dbReference>
<feature type="transmembrane region" description="Helical" evidence="7">
    <location>
        <begin position="186"/>
        <end position="208"/>
    </location>
</feature>
<dbReference type="SUPFAM" id="SSF103473">
    <property type="entry name" value="MFS general substrate transporter"/>
    <property type="match status" value="1"/>
</dbReference>
<evidence type="ECO:0000256" key="2">
    <source>
        <dbReference type="ARBA" id="ARBA00022448"/>
    </source>
</evidence>
<feature type="transmembrane region" description="Helical" evidence="7">
    <location>
        <begin position="329"/>
        <end position="348"/>
    </location>
</feature>
<dbReference type="EMBL" id="HF935553">
    <property type="protein sequence ID" value="CCX10561.1"/>
    <property type="molecule type" value="Genomic_DNA"/>
</dbReference>
<dbReference type="Proteomes" id="UP000018144">
    <property type="component" value="Unassembled WGS sequence"/>
</dbReference>
<dbReference type="CDD" id="cd17325">
    <property type="entry name" value="MFS_MdtG_SLC18_like"/>
    <property type="match status" value="1"/>
</dbReference>
<feature type="transmembrane region" description="Helical" evidence="7">
    <location>
        <begin position="129"/>
        <end position="150"/>
    </location>
</feature>